<feature type="region of interest" description="Disordered" evidence="1">
    <location>
        <begin position="1"/>
        <end position="25"/>
    </location>
</feature>
<name>A0A1Q9D564_SYMMI</name>
<comment type="caution">
    <text evidence="2">The sequence shown here is derived from an EMBL/GenBank/DDBJ whole genome shotgun (WGS) entry which is preliminary data.</text>
</comment>
<proteinExistence type="predicted"/>
<dbReference type="OrthoDB" id="413178at2759"/>
<dbReference type="AlphaFoldDB" id="A0A1Q9D564"/>
<gene>
    <name evidence="2" type="ORF">AK812_SmicGene28084</name>
</gene>
<evidence type="ECO:0000313" key="3">
    <source>
        <dbReference type="Proteomes" id="UP000186817"/>
    </source>
</evidence>
<reference evidence="2 3" key="1">
    <citation type="submission" date="2016-02" db="EMBL/GenBank/DDBJ databases">
        <title>Genome analysis of coral dinoflagellate symbionts highlights evolutionary adaptations to a symbiotic lifestyle.</title>
        <authorList>
            <person name="Aranda M."/>
            <person name="Li Y."/>
            <person name="Liew Y.J."/>
            <person name="Baumgarten S."/>
            <person name="Simakov O."/>
            <person name="Wilson M."/>
            <person name="Piel J."/>
            <person name="Ashoor H."/>
            <person name="Bougouffa S."/>
            <person name="Bajic V.B."/>
            <person name="Ryu T."/>
            <person name="Ravasi T."/>
            <person name="Bayer T."/>
            <person name="Micklem G."/>
            <person name="Kim H."/>
            <person name="Bhak J."/>
            <person name="Lajeunesse T.C."/>
            <person name="Voolstra C.R."/>
        </authorList>
    </citation>
    <scope>NUCLEOTIDE SEQUENCE [LARGE SCALE GENOMIC DNA]</scope>
    <source>
        <strain evidence="2 3">CCMP2467</strain>
    </source>
</reference>
<feature type="region of interest" description="Disordered" evidence="1">
    <location>
        <begin position="159"/>
        <end position="186"/>
    </location>
</feature>
<dbReference type="EMBL" id="LSRX01000716">
    <property type="protein sequence ID" value="OLP90341.1"/>
    <property type="molecule type" value="Genomic_DNA"/>
</dbReference>
<dbReference type="Proteomes" id="UP000186817">
    <property type="component" value="Unassembled WGS sequence"/>
</dbReference>
<sequence>MVAREPLRQHSKPRQARRGARSGKAPDLCAALVAELLIASPKNRTREGSMLPSVCEHRAEGHRSRADSWSETQSSDVALEMELEDIARLRERLGAAADASWRGLAESLQVTPSPLRRCWLSRFDLCERIVRRRSKDGRKGQSRRQIQIPYGLGEASYLHCPPGRSASRPERQLTVSDEEPFLSGRS</sequence>
<keyword evidence="3" id="KW-1185">Reference proteome</keyword>
<feature type="compositionally biased region" description="Basic residues" evidence="1">
    <location>
        <begin position="9"/>
        <end position="21"/>
    </location>
</feature>
<protein>
    <submittedName>
        <fullName evidence="2">Uncharacterized protein</fullName>
    </submittedName>
</protein>
<evidence type="ECO:0000313" key="2">
    <source>
        <dbReference type="EMBL" id="OLP90341.1"/>
    </source>
</evidence>
<evidence type="ECO:0000256" key="1">
    <source>
        <dbReference type="SAM" id="MobiDB-lite"/>
    </source>
</evidence>
<accession>A0A1Q9D564</accession>
<organism evidence="2 3">
    <name type="scientific">Symbiodinium microadriaticum</name>
    <name type="common">Dinoflagellate</name>
    <name type="synonym">Zooxanthella microadriatica</name>
    <dbReference type="NCBI Taxonomy" id="2951"/>
    <lineage>
        <taxon>Eukaryota</taxon>
        <taxon>Sar</taxon>
        <taxon>Alveolata</taxon>
        <taxon>Dinophyceae</taxon>
        <taxon>Suessiales</taxon>
        <taxon>Symbiodiniaceae</taxon>
        <taxon>Symbiodinium</taxon>
    </lineage>
</organism>